<evidence type="ECO:0000256" key="3">
    <source>
        <dbReference type="ARBA" id="ARBA00022729"/>
    </source>
</evidence>
<feature type="active site" description="Proton donor" evidence="8">
    <location>
        <position position="203"/>
    </location>
</feature>
<keyword evidence="11" id="KW-1185">Reference proteome</keyword>
<comment type="similarity">
    <text evidence="8">Belongs to the peptidase M48 family. BepA subfamily.</text>
</comment>
<feature type="active site" evidence="8">
    <location>
        <position position="130"/>
    </location>
</feature>
<dbReference type="GO" id="GO:0042597">
    <property type="term" value="C:periplasmic space"/>
    <property type="evidence" value="ECO:0007669"/>
    <property type="project" value="UniProtKB-SubCell"/>
</dbReference>
<dbReference type="InterPro" id="IPR051156">
    <property type="entry name" value="Mito/Outer_Membr_Metalloprot"/>
</dbReference>
<feature type="domain" description="Peptidase M48" evidence="9">
    <location>
        <begin position="64"/>
        <end position="263"/>
    </location>
</feature>
<comment type="subcellular location">
    <subcellularLocation>
        <location evidence="8">Periplasm</location>
    </subcellularLocation>
</comment>
<dbReference type="EC" id="3.4.-.-" evidence="8"/>
<dbReference type="Gene3D" id="3.30.2010.10">
    <property type="entry name" value="Metalloproteases ('zincins'), catalytic domain"/>
    <property type="match status" value="1"/>
</dbReference>
<keyword evidence="3 8" id="KW-0732">Signal</keyword>
<gene>
    <name evidence="10" type="ORF">GCM10007167_17370</name>
</gene>
<dbReference type="Pfam" id="PF01435">
    <property type="entry name" value="Peptidase_M48"/>
    <property type="match status" value="1"/>
</dbReference>
<dbReference type="InterPro" id="IPR001915">
    <property type="entry name" value="Peptidase_M48"/>
</dbReference>
<evidence type="ECO:0000256" key="6">
    <source>
        <dbReference type="ARBA" id="ARBA00022833"/>
    </source>
</evidence>
<feature type="binding site" evidence="8">
    <location>
        <position position="133"/>
    </location>
    <ligand>
        <name>Zn(2+)</name>
        <dbReference type="ChEBI" id="CHEBI:29105"/>
        <note>catalytic</note>
    </ligand>
</feature>
<organism evidence="10 11">
    <name type="scientific">Vulcaniibacterium thermophilum</name>
    <dbReference type="NCBI Taxonomy" id="1169913"/>
    <lineage>
        <taxon>Bacteria</taxon>
        <taxon>Pseudomonadati</taxon>
        <taxon>Pseudomonadota</taxon>
        <taxon>Gammaproteobacteria</taxon>
        <taxon>Lysobacterales</taxon>
        <taxon>Lysobacteraceae</taxon>
        <taxon>Vulcaniibacterium</taxon>
    </lineage>
</organism>
<dbReference type="GO" id="GO:0008270">
    <property type="term" value="F:zinc ion binding"/>
    <property type="evidence" value="ECO:0007669"/>
    <property type="project" value="UniProtKB-UniRule"/>
</dbReference>
<accession>A0A919DCY8</accession>
<dbReference type="GO" id="GO:0051603">
    <property type="term" value="P:proteolysis involved in protein catabolic process"/>
    <property type="evidence" value="ECO:0007669"/>
    <property type="project" value="TreeGrafter"/>
</dbReference>
<sequence precursor="true">MRRIVPSVLAVALALAAPAGAQDTALPDIGSSANEVLTPAQQAEYGEMLLAQLRHHGYVLEDPLLESWLDTLGNRLAANSDRPRQPFTFFLLRERDINAFATLGGYVGVNAGLVLAADREDQVAGVLSHEIAHVTQDHVLRAVERAQRDSVPILLGMLAAVAAASASNSSSSDDAAQAAIASAMGLMQQRQINYTRSNESEADRLGIQTLARSGYDTEGMAEFFEKMLVASRANRGSDPFYQVPDYLMTHPITTTRIAEARERAERLRRARGSGEVCVRDPDGPDTCRHDDTPRAPLDLATAGNPLLPSGVRLDGALATGGTGLFDYARERLRVLSADTPRAALTEYERLAAVKPLTPAQRYGRALARLRANRADTAAEELARLLEERPGSGWVALALAEAEAKAGRAGEADARFEALLRQAPGNRAIALTYAAALNERGTAEAGRRAQAVLRPLLGTAGKDVVFQRTFARASELAGDPVRAGEAYAEAAYLGGRPELALVQLNNLKRREDLDYYARARIEARIAAITPTVLELRRQGVRDPDARRD</sequence>
<keyword evidence="2 8" id="KW-0479">Metal-binding</keyword>
<evidence type="ECO:0000313" key="10">
    <source>
        <dbReference type="EMBL" id="GHE35626.1"/>
    </source>
</evidence>
<evidence type="ECO:0000256" key="4">
    <source>
        <dbReference type="ARBA" id="ARBA00022764"/>
    </source>
</evidence>
<feature type="binding site" evidence="8">
    <location>
        <position position="129"/>
    </location>
    <ligand>
        <name>Zn(2+)</name>
        <dbReference type="ChEBI" id="CHEBI:29105"/>
        <note>catalytic</note>
    </ligand>
</feature>
<keyword evidence="4 8" id="KW-0574">Periplasm</keyword>
<evidence type="ECO:0000256" key="8">
    <source>
        <dbReference type="HAMAP-Rule" id="MF_00997"/>
    </source>
</evidence>
<dbReference type="Gene3D" id="1.25.40.10">
    <property type="entry name" value="Tetratricopeptide repeat domain"/>
    <property type="match status" value="1"/>
</dbReference>
<reference evidence="10" key="1">
    <citation type="journal article" date="2014" name="Int. J. Syst. Evol. Microbiol.">
        <title>Complete genome sequence of Corynebacterium casei LMG S-19264T (=DSM 44701T), isolated from a smear-ripened cheese.</title>
        <authorList>
            <consortium name="US DOE Joint Genome Institute (JGI-PGF)"/>
            <person name="Walter F."/>
            <person name="Albersmeier A."/>
            <person name="Kalinowski J."/>
            <person name="Ruckert C."/>
        </authorList>
    </citation>
    <scope>NUCLEOTIDE SEQUENCE</scope>
    <source>
        <strain evidence="10">KCTC 32020</strain>
    </source>
</reference>
<evidence type="ECO:0000256" key="5">
    <source>
        <dbReference type="ARBA" id="ARBA00022801"/>
    </source>
</evidence>
<comment type="caution">
    <text evidence="10">The sequence shown here is derived from an EMBL/GenBank/DDBJ whole genome shotgun (WGS) entry which is preliminary data.</text>
</comment>
<keyword evidence="7 8" id="KW-0482">Metalloprotease</keyword>
<dbReference type="EMBL" id="BNCF01000008">
    <property type="protein sequence ID" value="GHE35626.1"/>
    <property type="molecule type" value="Genomic_DNA"/>
</dbReference>
<dbReference type="InterPro" id="IPR030873">
    <property type="entry name" value="Protease_BepA"/>
</dbReference>
<evidence type="ECO:0000256" key="2">
    <source>
        <dbReference type="ARBA" id="ARBA00022723"/>
    </source>
</evidence>
<dbReference type="Proteomes" id="UP000636453">
    <property type="component" value="Unassembled WGS sequence"/>
</dbReference>
<dbReference type="SUPFAM" id="SSF48452">
    <property type="entry name" value="TPR-like"/>
    <property type="match status" value="1"/>
</dbReference>
<dbReference type="HAMAP" id="MF_00997">
    <property type="entry name" value="Protease_BepA"/>
    <property type="match status" value="1"/>
</dbReference>
<dbReference type="AlphaFoldDB" id="A0A919DCY8"/>
<feature type="signal peptide" evidence="8">
    <location>
        <begin position="1"/>
        <end position="21"/>
    </location>
</feature>
<dbReference type="GO" id="GO:0004222">
    <property type="term" value="F:metalloendopeptidase activity"/>
    <property type="evidence" value="ECO:0007669"/>
    <property type="project" value="InterPro"/>
</dbReference>
<keyword evidence="1 8" id="KW-0645">Protease</keyword>
<dbReference type="PANTHER" id="PTHR22726">
    <property type="entry name" value="METALLOENDOPEPTIDASE OMA1"/>
    <property type="match status" value="1"/>
</dbReference>
<dbReference type="PANTHER" id="PTHR22726:SF1">
    <property type="entry name" value="METALLOENDOPEPTIDASE OMA1, MITOCHONDRIAL"/>
    <property type="match status" value="1"/>
</dbReference>
<comment type="cofactor">
    <cofactor evidence="8">
        <name>Zn(2+)</name>
        <dbReference type="ChEBI" id="CHEBI:29105"/>
    </cofactor>
    <text evidence="8">Binds 1 zinc ion per subunit.</text>
</comment>
<evidence type="ECO:0000256" key="1">
    <source>
        <dbReference type="ARBA" id="ARBA00022670"/>
    </source>
</evidence>
<feature type="chain" id="PRO_5038186405" description="Putative beta-barrel assembly-enhancing protease" evidence="8">
    <location>
        <begin position="22"/>
        <end position="547"/>
    </location>
</feature>
<proteinExistence type="inferred from homology"/>
<evidence type="ECO:0000256" key="7">
    <source>
        <dbReference type="ARBA" id="ARBA00023049"/>
    </source>
</evidence>
<evidence type="ECO:0000259" key="9">
    <source>
        <dbReference type="Pfam" id="PF01435"/>
    </source>
</evidence>
<evidence type="ECO:0000313" key="11">
    <source>
        <dbReference type="Proteomes" id="UP000636453"/>
    </source>
</evidence>
<dbReference type="GO" id="GO:0016020">
    <property type="term" value="C:membrane"/>
    <property type="evidence" value="ECO:0007669"/>
    <property type="project" value="InterPro"/>
</dbReference>
<keyword evidence="6 8" id="KW-0862">Zinc</keyword>
<protein>
    <recommendedName>
        <fullName evidence="8">Putative beta-barrel assembly-enhancing protease</fullName>
        <ecNumber evidence="8">3.4.-.-</ecNumber>
    </recommendedName>
</protein>
<name>A0A919DCY8_9GAMM</name>
<reference evidence="10" key="2">
    <citation type="submission" date="2020-09" db="EMBL/GenBank/DDBJ databases">
        <authorList>
            <person name="Sun Q."/>
            <person name="Kim S."/>
        </authorList>
    </citation>
    <scope>NUCLEOTIDE SEQUENCE</scope>
    <source>
        <strain evidence="10">KCTC 32020</strain>
    </source>
</reference>
<keyword evidence="5 8" id="KW-0378">Hydrolase</keyword>
<feature type="binding site" evidence="8">
    <location>
        <position position="199"/>
    </location>
    <ligand>
        <name>Zn(2+)</name>
        <dbReference type="ChEBI" id="CHEBI:29105"/>
        <note>catalytic</note>
    </ligand>
</feature>
<comment type="function">
    <text evidence="8">Functions as both a chaperone and a metalloprotease. Maintains the integrity of the outer membrane by promoting either the assembly or the elimination of outer membrane proteins, depending on their folding state.</text>
</comment>
<dbReference type="RefSeq" id="WP_189766626.1">
    <property type="nucleotide sequence ID" value="NZ_BNCF01000008.1"/>
</dbReference>
<dbReference type="InterPro" id="IPR011990">
    <property type="entry name" value="TPR-like_helical_dom_sf"/>
</dbReference>